<dbReference type="EMBL" id="JANVFU010000007">
    <property type="protein sequence ID" value="KAJ3744384.1"/>
    <property type="molecule type" value="Genomic_DNA"/>
</dbReference>
<dbReference type="Proteomes" id="UP001142393">
    <property type="component" value="Unassembled WGS sequence"/>
</dbReference>
<evidence type="ECO:0000313" key="2">
    <source>
        <dbReference type="EMBL" id="KAJ3744384.1"/>
    </source>
</evidence>
<reference evidence="2 3" key="1">
    <citation type="journal article" date="2023" name="Proc. Natl. Acad. Sci. U.S.A.">
        <title>A global phylogenomic analysis of the shiitake genus Lentinula.</title>
        <authorList>
            <person name="Sierra-Patev S."/>
            <person name="Min B."/>
            <person name="Naranjo-Ortiz M."/>
            <person name="Looney B."/>
            <person name="Konkel Z."/>
            <person name="Slot J.C."/>
            <person name="Sakamoto Y."/>
            <person name="Steenwyk J.L."/>
            <person name="Rokas A."/>
            <person name="Carro J."/>
            <person name="Camarero S."/>
            <person name="Ferreira P."/>
            <person name="Molpeceres G."/>
            <person name="Ruiz-Duenas F.J."/>
            <person name="Serrano A."/>
            <person name="Henrissat B."/>
            <person name="Drula E."/>
            <person name="Hughes K.W."/>
            <person name="Mata J.L."/>
            <person name="Ishikawa N.K."/>
            <person name="Vargas-Isla R."/>
            <person name="Ushijima S."/>
            <person name="Smith C.A."/>
            <person name="Donoghue J."/>
            <person name="Ahrendt S."/>
            <person name="Andreopoulos W."/>
            <person name="He G."/>
            <person name="LaButti K."/>
            <person name="Lipzen A."/>
            <person name="Ng V."/>
            <person name="Riley R."/>
            <person name="Sandor L."/>
            <person name="Barry K."/>
            <person name="Martinez A.T."/>
            <person name="Xiao Y."/>
            <person name="Gibbons J.G."/>
            <person name="Terashima K."/>
            <person name="Grigoriev I.V."/>
            <person name="Hibbett D."/>
        </authorList>
    </citation>
    <scope>NUCLEOTIDE SEQUENCE [LARGE SCALE GENOMIC DNA]</scope>
    <source>
        <strain evidence="2 3">TFB7810</strain>
    </source>
</reference>
<evidence type="ECO:0000256" key="1">
    <source>
        <dbReference type="SAM" id="MobiDB-lite"/>
    </source>
</evidence>
<proteinExistence type="predicted"/>
<comment type="caution">
    <text evidence="2">The sequence shown here is derived from an EMBL/GenBank/DDBJ whole genome shotgun (WGS) entry which is preliminary data.</text>
</comment>
<keyword evidence="3" id="KW-1185">Reference proteome</keyword>
<feature type="region of interest" description="Disordered" evidence="1">
    <location>
        <begin position="241"/>
        <end position="275"/>
    </location>
</feature>
<feature type="compositionally biased region" description="Low complexity" evidence="1">
    <location>
        <begin position="401"/>
        <end position="425"/>
    </location>
</feature>
<sequence length="733" mass="80289">MPLTATTNYKTSFTEIFTSNPFLLSSFLRFIPWKTFLALSQTCQSWRSFLEIPSTNSRTQLRKRINLRNVVLTRYVDGFGKALREAGPENLALREHLGLDLCWEDLVLLIISQQTPLHSYPTHALSVLSSGTSPETSRKSPKSRGSLKTAHLARLTLAHSRFVLVLQAVAHSSSNPPPQEGDLLVSSSTNVHFAESSYRSHNRASSAGSLRELVFPAPLAPDHVGIQSSQSMTNLHVVDPARASGKHSKHSRAATDSPNTMRKGRPGSKADLGDKTWVGYPSLPASASTPSISISHTDSVSKSSKRFSMASLLGKSSRLLPPPVTEPRALREYSSSFGWRRGLNDAKGRWEAAVASPSDRSTSLASAKFFRESAGYSSEIDDDELFSTPRRRFAGSDVRVSGSESSFSEGTSSTTSSSTSASNSTSATSISALDKRLRSIPSASGLPGVDLGHNNPHALRLAASRIRAPVLRVFVPSSDMYIPKTTDFMPSSLDEGGVSRCEDELLRAGLWEYLSVGDVVCNLGYVPPSSSGPSDAVWLIFNGCQLIPFTFGAQDSRGILPIYSTLDANVPGQEVWALPSWGYYEHLVQQELSFRRSIGGRKAGTNMNIRILISKIPVSPLHLEVMHQPTLISVAMNIPSPHTAGGMVVVKKWVWTLRIWVESSSSSKLFTADNEFDTELGTGWEGEWTLEGDGTKEGREVLLSCLRQDQKRMDMMEWELVRDRCGKGKVWLR</sequence>
<feature type="region of interest" description="Disordered" evidence="1">
    <location>
        <begin position="128"/>
        <end position="147"/>
    </location>
</feature>
<accession>A0A9W8P0H8</accession>
<evidence type="ECO:0000313" key="3">
    <source>
        <dbReference type="Proteomes" id="UP001142393"/>
    </source>
</evidence>
<protein>
    <recommendedName>
        <fullName evidence="4">F-box domain-containing protein</fullName>
    </recommendedName>
</protein>
<name>A0A9W8P0H8_9AGAR</name>
<gene>
    <name evidence="2" type="ORF">DFH05DRAFT_1398149</name>
</gene>
<dbReference type="AlphaFoldDB" id="A0A9W8P0H8"/>
<evidence type="ECO:0008006" key="4">
    <source>
        <dbReference type="Google" id="ProtNLM"/>
    </source>
</evidence>
<feature type="region of interest" description="Disordered" evidence="1">
    <location>
        <begin position="397"/>
        <end position="425"/>
    </location>
</feature>
<organism evidence="2 3">
    <name type="scientific">Lentinula detonsa</name>
    <dbReference type="NCBI Taxonomy" id="2804962"/>
    <lineage>
        <taxon>Eukaryota</taxon>
        <taxon>Fungi</taxon>
        <taxon>Dikarya</taxon>
        <taxon>Basidiomycota</taxon>
        <taxon>Agaricomycotina</taxon>
        <taxon>Agaricomycetes</taxon>
        <taxon>Agaricomycetidae</taxon>
        <taxon>Agaricales</taxon>
        <taxon>Marasmiineae</taxon>
        <taxon>Omphalotaceae</taxon>
        <taxon>Lentinula</taxon>
    </lineage>
</organism>